<comment type="caution">
    <text evidence="3">The sequence shown here is derived from an EMBL/GenBank/DDBJ whole genome shotgun (WGS) entry which is preliminary data.</text>
</comment>
<organism evidence="3 4">
    <name type="scientific">Flavobacterium celericrescens</name>
    <dbReference type="NCBI Taxonomy" id="2709780"/>
    <lineage>
        <taxon>Bacteria</taxon>
        <taxon>Pseudomonadati</taxon>
        <taxon>Bacteroidota</taxon>
        <taxon>Flavobacteriia</taxon>
        <taxon>Flavobacteriales</taxon>
        <taxon>Flavobacteriaceae</taxon>
        <taxon>Flavobacterium</taxon>
    </lineage>
</organism>
<dbReference type="InterPro" id="IPR001789">
    <property type="entry name" value="Sig_transdc_resp-reg_receiver"/>
</dbReference>
<dbReference type="Proteomes" id="UP000761423">
    <property type="component" value="Unassembled WGS sequence"/>
</dbReference>
<reference evidence="3 4" key="1">
    <citation type="submission" date="2020-02" db="EMBL/GenBank/DDBJ databases">
        <authorList>
            <person name="Chen W.-M."/>
        </authorList>
    </citation>
    <scope>NUCLEOTIDE SEQUENCE [LARGE SCALE GENOMIC DNA]</scope>
    <source>
        <strain evidence="3 4">TWA-26</strain>
    </source>
</reference>
<accession>A0ABX0ICX6</accession>
<gene>
    <name evidence="3" type="ORF">G4L40_10205</name>
</gene>
<dbReference type="PROSITE" id="PS50110">
    <property type="entry name" value="RESPONSE_REGULATORY"/>
    <property type="match status" value="1"/>
</dbReference>
<dbReference type="InterPro" id="IPR011006">
    <property type="entry name" value="CheY-like_superfamily"/>
</dbReference>
<keyword evidence="1" id="KW-0597">Phosphoprotein</keyword>
<sequence>MIVDDNEFDCYITSKLINSFDSTIDIMEFNSSTTAIEYLEEYQSDLKKLPSLIFLDIYMPILDGFKFIERFSKLSEKIKDYTKICILSTTVDDLHIHKAKIDENVLFTSKPITMEFIQSIAQ</sequence>
<dbReference type="SMART" id="SM00448">
    <property type="entry name" value="REC"/>
    <property type="match status" value="1"/>
</dbReference>
<dbReference type="EMBL" id="JAAJBV010000007">
    <property type="protein sequence ID" value="NHM05076.1"/>
    <property type="molecule type" value="Genomic_DNA"/>
</dbReference>
<proteinExistence type="predicted"/>
<dbReference type="Pfam" id="PF00072">
    <property type="entry name" value="Response_reg"/>
    <property type="match status" value="1"/>
</dbReference>
<dbReference type="SUPFAM" id="SSF52172">
    <property type="entry name" value="CheY-like"/>
    <property type="match status" value="1"/>
</dbReference>
<feature type="modified residue" description="4-aspartylphosphate" evidence="1">
    <location>
        <position position="56"/>
    </location>
</feature>
<keyword evidence="4" id="KW-1185">Reference proteome</keyword>
<evidence type="ECO:0000256" key="1">
    <source>
        <dbReference type="PROSITE-ProRule" id="PRU00169"/>
    </source>
</evidence>
<evidence type="ECO:0000313" key="3">
    <source>
        <dbReference type="EMBL" id="NHM05076.1"/>
    </source>
</evidence>
<protein>
    <submittedName>
        <fullName evidence="3">Response regulator</fullName>
    </submittedName>
</protein>
<feature type="domain" description="Response regulatory" evidence="2">
    <location>
        <begin position="1"/>
        <end position="122"/>
    </location>
</feature>
<evidence type="ECO:0000259" key="2">
    <source>
        <dbReference type="PROSITE" id="PS50110"/>
    </source>
</evidence>
<dbReference type="Gene3D" id="3.40.50.2300">
    <property type="match status" value="1"/>
</dbReference>
<evidence type="ECO:0000313" key="4">
    <source>
        <dbReference type="Proteomes" id="UP000761423"/>
    </source>
</evidence>
<dbReference type="RefSeq" id="WP_166237100.1">
    <property type="nucleotide sequence ID" value="NZ_JAAJBV010000007.1"/>
</dbReference>
<name>A0ABX0ICX6_9FLAO</name>